<evidence type="ECO:0000256" key="6">
    <source>
        <dbReference type="ARBA" id="ARBA00023136"/>
    </source>
</evidence>
<dbReference type="Gene3D" id="1.10.3720.10">
    <property type="entry name" value="MetI-like"/>
    <property type="match status" value="1"/>
</dbReference>
<evidence type="ECO:0000256" key="3">
    <source>
        <dbReference type="ARBA" id="ARBA00022475"/>
    </source>
</evidence>
<feature type="transmembrane region" description="Helical" evidence="7">
    <location>
        <begin position="236"/>
        <end position="265"/>
    </location>
</feature>
<gene>
    <name evidence="9" type="ORF">WIS52_00625</name>
</gene>
<accession>A0ABV1K3D1</accession>
<evidence type="ECO:0000256" key="7">
    <source>
        <dbReference type="RuleBase" id="RU363032"/>
    </source>
</evidence>
<feature type="transmembrane region" description="Helical" evidence="7">
    <location>
        <begin position="174"/>
        <end position="195"/>
    </location>
</feature>
<dbReference type="PANTHER" id="PTHR43163">
    <property type="entry name" value="DIPEPTIDE TRANSPORT SYSTEM PERMEASE PROTEIN DPPB-RELATED"/>
    <property type="match status" value="1"/>
</dbReference>
<dbReference type="InterPro" id="IPR000515">
    <property type="entry name" value="MetI-like"/>
</dbReference>
<dbReference type="InterPro" id="IPR045621">
    <property type="entry name" value="BPD_transp_1_N"/>
</dbReference>
<keyword evidence="5 7" id="KW-1133">Transmembrane helix</keyword>
<dbReference type="RefSeq" id="WP_349296050.1">
    <property type="nucleotide sequence ID" value="NZ_JBEDNQ010000001.1"/>
</dbReference>
<evidence type="ECO:0000256" key="4">
    <source>
        <dbReference type="ARBA" id="ARBA00022692"/>
    </source>
</evidence>
<proteinExistence type="inferred from homology"/>
<evidence type="ECO:0000313" key="10">
    <source>
        <dbReference type="Proteomes" id="UP001494902"/>
    </source>
</evidence>
<evidence type="ECO:0000313" key="9">
    <source>
        <dbReference type="EMBL" id="MEQ3548957.1"/>
    </source>
</evidence>
<dbReference type="InterPro" id="IPR035906">
    <property type="entry name" value="MetI-like_sf"/>
</dbReference>
<comment type="caution">
    <text evidence="9">The sequence shown here is derived from an EMBL/GenBank/DDBJ whole genome shotgun (WGS) entry which is preliminary data.</text>
</comment>
<evidence type="ECO:0000256" key="1">
    <source>
        <dbReference type="ARBA" id="ARBA00004651"/>
    </source>
</evidence>
<dbReference type="SUPFAM" id="SSF161098">
    <property type="entry name" value="MetI-like"/>
    <property type="match status" value="1"/>
</dbReference>
<reference evidence="9 10" key="1">
    <citation type="submission" date="2024-03" db="EMBL/GenBank/DDBJ databases">
        <title>Draft genome sequence of Pseudonocardia nematodicida JCM 31783.</title>
        <authorList>
            <person name="Butdee W."/>
            <person name="Duangmal K."/>
        </authorList>
    </citation>
    <scope>NUCLEOTIDE SEQUENCE [LARGE SCALE GENOMIC DNA]</scope>
    <source>
        <strain evidence="9 10">JCM 31783</strain>
    </source>
</reference>
<keyword evidence="6 7" id="KW-0472">Membrane</keyword>
<dbReference type="Pfam" id="PF00528">
    <property type="entry name" value="BPD_transp_1"/>
    <property type="match status" value="1"/>
</dbReference>
<protein>
    <submittedName>
        <fullName evidence="9">ABC transporter permease</fullName>
    </submittedName>
</protein>
<keyword evidence="2 7" id="KW-0813">Transport</keyword>
<comment type="similarity">
    <text evidence="7">Belongs to the binding-protein-dependent transport system permease family.</text>
</comment>
<keyword evidence="4 7" id="KW-0812">Transmembrane</keyword>
<comment type="subcellular location">
    <subcellularLocation>
        <location evidence="1 7">Cell membrane</location>
        <topology evidence="1 7">Multi-pass membrane protein</topology>
    </subcellularLocation>
</comment>
<dbReference type="Pfam" id="PF19300">
    <property type="entry name" value="BPD_transp_1_N"/>
    <property type="match status" value="1"/>
</dbReference>
<dbReference type="Proteomes" id="UP001494902">
    <property type="component" value="Unassembled WGS sequence"/>
</dbReference>
<name>A0ABV1K3D1_9PSEU</name>
<organism evidence="9 10">
    <name type="scientific">Pseudonocardia nematodicida</name>
    <dbReference type="NCBI Taxonomy" id="1206997"/>
    <lineage>
        <taxon>Bacteria</taxon>
        <taxon>Bacillati</taxon>
        <taxon>Actinomycetota</taxon>
        <taxon>Actinomycetes</taxon>
        <taxon>Pseudonocardiales</taxon>
        <taxon>Pseudonocardiaceae</taxon>
        <taxon>Pseudonocardia</taxon>
    </lineage>
</organism>
<keyword evidence="10" id="KW-1185">Reference proteome</keyword>
<feature type="transmembrane region" description="Helical" evidence="7">
    <location>
        <begin position="140"/>
        <end position="168"/>
    </location>
</feature>
<feature type="domain" description="ABC transmembrane type-1" evidence="8">
    <location>
        <begin position="100"/>
        <end position="305"/>
    </location>
</feature>
<dbReference type="PROSITE" id="PS50928">
    <property type="entry name" value="ABC_TM1"/>
    <property type="match status" value="1"/>
</dbReference>
<sequence length="320" mass="33747">MRARPWPVFLARKAREFVLAVAALVVLTFAIVHLIPGDPARVIAGVDASSEQVDAVRTQLGLDLPLGTQFLDHVSGLLRGDLGESYRTGQPVTDVIATRLPFTLSIALVGIAVTLVVSLALGLAVAGLTRGNRNPWLDSAFGWVTAIVLALPVYVVGAILIVLFAVTWRVLPAGGASSAAAYILPTLAIASGPIASMSRLVRREAAVVLEQDFMRTARGRRLGRVREYARHAVPNLLASTLTLSGLILAGMIGGAIVVETVFAWPGLGRAVVESIIERDYALTRGIILVIGVAAVTLNIVIDIVLAAVDPRTLRAGRALV</sequence>
<keyword evidence="3" id="KW-1003">Cell membrane</keyword>
<dbReference type="PANTHER" id="PTHR43163:SF6">
    <property type="entry name" value="DIPEPTIDE TRANSPORT SYSTEM PERMEASE PROTEIN DPPB-RELATED"/>
    <property type="match status" value="1"/>
</dbReference>
<evidence type="ECO:0000259" key="8">
    <source>
        <dbReference type="PROSITE" id="PS50928"/>
    </source>
</evidence>
<evidence type="ECO:0000256" key="5">
    <source>
        <dbReference type="ARBA" id="ARBA00022989"/>
    </source>
</evidence>
<feature type="transmembrane region" description="Helical" evidence="7">
    <location>
        <begin position="285"/>
        <end position="308"/>
    </location>
</feature>
<feature type="transmembrane region" description="Helical" evidence="7">
    <location>
        <begin position="102"/>
        <end position="128"/>
    </location>
</feature>
<dbReference type="EMBL" id="JBEDNQ010000001">
    <property type="protein sequence ID" value="MEQ3548957.1"/>
    <property type="molecule type" value="Genomic_DNA"/>
</dbReference>
<evidence type="ECO:0000256" key="2">
    <source>
        <dbReference type="ARBA" id="ARBA00022448"/>
    </source>
</evidence>